<keyword evidence="1" id="KW-0812">Transmembrane</keyword>
<gene>
    <name evidence="3" type="ORF">ELAC_0718</name>
</gene>
<proteinExistence type="predicted"/>
<organism evidence="3 4">
    <name type="scientific">Estrella lausannensis</name>
    <dbReference type="NCBI Taxonomy" id="483423"/>
    <lineage>
        <taxon>Bacteria</taxon>
        <taxon>Pseudomonadati</taxon>
        <taxon>Chlamydiota</taxon>
        <taxon>Chlamydiia</taxon>
        <taxon>Parachlamydiales</taxon>
        <taxon>Candidatus Criblamydiaceae</taxon>
        <taxon>Estrella</taxon>
    </lineage>
</organism>
<keyword evidence="4" id="KW-1185">Reference proteome</keyword>
<feature type="transmembrane region" description="Helical" evidence="1">
    <location>
        <begin position="30"/>
        <end position="49"/>
    </location>
</feature>
<keyword evidence="1" id="KW-1133">Transmembrane helix</keyword>
<keyword evidence="1" id="KW-0472">Membrane</keyword>
<sequence length="137" mass="15480">MLFFSLIAYAFFGTCASIMAKKRGKDPAKWFFLGILFGVFALLWLLFTGRTSESVTDRKANVAPVQPEEEPEVNGLTAGEWYMLDEEHKPQGPLSFRELQRRAGTGTLHGKSYVWNEALPDWKRVEDLIELNGLIGP</sequence>
<protein>
    <submittedName>
        <fullName evidence="3">Putative membrane protein</fullName>
    </submittedName>
</protein>
<dbReference type="RefSeq" id="WP_098037924.1">
    <property type="nucleotide sequence ID" value="NZ_CWGJ01000011.1"/>
</dbReference>
<dbReference type="InterPro" id="IPR025640">
    <property type="entry name" value="GYF_2"/>
</dbReference>
<dbReference type="Proteomes" id="UP000220251">
    <property type="component" value="Unassembled WGS sequence"/>
</dbReference>
<feature type="domain" description="GYF" evidence="2">
    <location>
        <begin position="81"/>
        <end position="131"/>
    </location>
</feature>
<dbReference type="AlphaFoldDB" id="A0A0H5E4E2"/>
<dbReference type="EMBL" id="CWGJ01000011">
    <property type="protein sequence ID" value="CRX38070.1"/>
    <property type="molecule type" value="Genomic_DNA"/>
</dbReference>
<accession>A0A0H5E4E2</accession>
<reference evidence="4" key="1">
    <citation type="submission" date="2015-06" db="EMBL/GenBank/DDBJ databases">
        <authorList>
            <person name="Bertelli C."/>
        </authorList>
    </citation>
    <scope>NUCLEOTIDE SEQUENCE [LARGE SCALE GENOMIC DNA]</scope>
    <source>
        <strain evidence="4">CRIB-30</strain>
    </source>
</reference>
<name>A0A0H5E4E2_9BACT</name>
<evidence type="ECO:0000313" key="3">
    <source>
        <dbReference type="EMBL" id="CRX38070.1"/>
    </source>
</evidence>
<evidence type="ECO:0000256" key="1">
    <source>
        <dbReference type="SAM" id="Phobius"/>
    </source>
</evidence>
<evidence type="ECO:0000313" key="4">
    <source>
        <dbReference type="Proteomes" id="UP000220251"/>
    </source>
</evidence>
<dbReference type="OrthoDB" id="22002at2"/>
<dbReference type="Pfam" id="PF14237">
    <property type="entry name" value="GYF_2"/>
    <property type="match status" value="1"/>
</dbReference>
<evidence type="ECO:0000259" key="2">
    <source>
        <dbReference type="Pfam" id="PF14237"/>
    </source>
</evidence>